<evidence type="ECO:0000259" key="7">
    <source>
        <dbReference type="Pfam" id="PF02687"/>
    </source>
</evidence>
<keyword evidence="6" id="KW-0813">Transport</keyword>
<feature type="domain" description="ABC3 transporter permease C-terminal" evidence="7">
    <location>
        <begin position="64"/>
        <end position="182"/>
    </location>
</feature>
<feature type="transmembrane region" description="Helical" evidence="6">
    <location>
        <begin position="104"/>
        <end position="131"/>
    </location>
</feature>
<dbReference type="InterPro" id="IPR052536">
    <property type="entry name" value="ABC-4_Integral_Memb_Prot"/>
</dbReference>
<feature type="transmembrane region" description="Helical" evidence="6">
    <location>
        <begin position="20"/>
        <end position="40"/>
    </location>
</feature>
<feature type="transmembrane region" description="Helical" evidence="6">
    <location>
        <begin position="629"/>
        <end position="650"/>
    </location>
</feature>
<feature type="transmembrane region" description="Helical" evidence="6">
    <location>
        <begin position="151"/>
        <end position="175"/>
    </location>
</feature>
<dbReference type="Proteomes" id="UP001224418">
    <property type="component" value="Unassembled WGS sequence"/>
</dbReference>
<feature type="transmembrane region" description="Helical" evidence="6">
    <location>
        <begin position="595"/>
        <end position="617"/>
    </location>
</feature>
<evidence type="ECO:0000256" key="2">
    <source>
        <dbReference type="ARBA" id="ARBA00022475"/>
    </source>
</evidence>
<feature type="transmembrane region" description="Helical" evidence="6">
    <location>
        <begin position="60"/>
        <end position="83"/>
    </location>
</feature>
<feature type="transmembrane region" description="Helical" evidence="6">
    <location>
        <begin position="203"/>
        <end position="224"/>
    </location>
</feature>
<accession>A0ABU0JUR1</accession>
<sequence length="660" mass="74608">MYFKIALNNVKKSFKDYTIYFLTLTFAVCIFYSFNSIGTQQAMLDMSKSQAKYIELMEKLISYVSVFVSVILGGLIIYANNFLIKKRKKELGTYMVLGMGKNKIAKILFLETFLIGIISLIVGLALGIILAQGLSVFTAKLFEVAMNEYKFLISIKAIGKTTLYFGIMFLLVMIFNTINISKYKLIDMLNASKKNEKLKLRNTVISSIVFIIGIATLVSAYYLINKSGLNPTDNRFFISIILGCLGTFLFFFGFAGTIFNIIQKNKSIYLKNLNIFITRQISSKINTNFISMTAICLMLFLTICTLSTGLSLKNALEQGLKNTTPFDAGIKIYGGQEPEEIIKKMGLKLNQSERYVSYKDYKIKYDIEKLMLKYADQDTKKSISMMAWHGIDAIKISDYNKIQELKGKQPVILKDNEVLIASNFQPLKANVKKILQNTHTINIENKIYNIKNREAIMESFSNTGISNNFFTIIVEDKLLDGKESESSNININYVGDNKETSEKRIRNTFIKVRETKHDFDVTAYTRQQLYAESKGSTTLILYIVIYLGIIFLIASAAVLALQQLTEASDSVERYNALKKIGASKKMINRTIFIQTLIYFMIPLGLALVHSLVGIHQVTQFLGLYGSPNIGVTSIITVCLLCIVYGGYFYATYTGYKNIVK</sequence>
<gene>
    <name evidence="8" type="ORF">QOZ93_002593</name>
</gene>
<protein>
    <submittedName>
        <fullName evidence="8">ABC transport system permease protein</fullName>
    </submittedName>
</protein>
<keyword evidence="4 6" id="KW-1133">Transmembrane helix</keyword>
<keyword evidence="9" id="KW-1185">Reference proteome</keyword>
<feature type="transmembrane region" description="Helical" evidence="6">
    <location>
        <begin position="539"/>
        <end position="561"/>
    </location>
</feature>
<keyword evidence="3 6" id="KW-0812">Transmembrane</keyword>
<reference evidence="8 9" key="1">
    <citation type="submission" date="2023-07" db="EMBL/GenBank/DDBJ databases">
        <title>Genomic Encyclopedia of Type Strains, Phase IV (KMG-IV): sequencing the most valuable type-strain genomes for metagenomic binning, comparative biology and taxonomic classification.</title>
        <authorList>
            <person name="Goeker M."/>
        </authorList>
    </citation>
    <scope>NUCLEOTIDE SEQUENCE [LARGE SCALE GENOMIC DNA]</scope>
    <source>
        <strain evidence="8 9">DSM 1400</strain>
    </source>
</reference>
<dbReference type="PANTHER" id="PTHR46795">
    <property type="entry name" value="ABC TRANSPORTER PERMEASE-RELATED-RELATED"/>
    <property type="match status" value="1"/>
</dbReference>
<dbReference type="PIRSF" id="PIRSF018968">
    <property type="entry name" value="ABC_permease_BceB"/>
    <property type="match status" value="1"/>
</dbReference>
<dbReference type="InterPro" id="IPR027022">
    <property type="entry name" value="ABC_permease_BceB-typ"/>
</dbReference>
<dbReference type="Pfam" id="PF02687">
    <property type="entry name" value="FtsX"/>
    <property type="match status" value="1"/>
</dbReference>
<dbReference type="EMBL" id="JAUSWN010000030">
    <property type="protein sequence ID" value="MDQ0480843.1"/>
    <property type="molecule type" value="Genomic_DNA"/>
</dbReference>
<evidence type="ECO:0000256" key="6">
    <source>
        <dbReference type="PIRNR" id="PIRNR018968"/>
    </source>
</evidence>
<evidence type="ECO:0000313" key="9">
    <source>
        <dbReference type="Proteomes" id="UP001224418"/>
    </source>
</evidence>
<proteinExistence type="inferred from homology"/>
<organism evidence="8 9">
    <name type="scientific">Hathewaya limosa</name>
    <name type="common">Clostridium limosum</name>
    <dbReference type="NCBI Taxonomy" id="1536"/>
    <lineage>
        <taxon>Bacteria</taxon>
        <taxon>Bacillati</taxon>
        <taxon>Bacillota</taxon>
        <taxon>Clostridia</taxon>
        <taxon>Eubacteriales</taxon>
        <taxon>Clostridiaceae</taxon>
        <taxon>Hathewaya</taxon>
    </lineage>
</organism>
<keyword evidence="5 6" id="KW-0472">Membrane</keyword>
<dbReference type="RefSeq" id="WP_307357065.1">
    <property type="nucleotide sequence ID" value="NZ_BAAACJ010000018.1"/>
</dbReference>
<evidence type="ECO:0000256" key="4">
    <source>
        <dbReference type="ARBA" id="ARBA00022989"/>
    </source>
</evidence>
<evidence type="ECO:0000256" key="5">
    <source>
        <dbReference type="ARBA" id="ARBA00023136"/>
    </source>
</evidence>
<feature type="transmembrane region" description="Helical" evidence="6">
    <location>
        <begin position="289"/>
        <end position="312"/>
    </location>
</feature>
<evidence type="ECO:0000256" key="3">
    <source>
        <dbReference type="ARBA" id="ARBA00022692"/>
    </source>
</evidence>
<evidence type="ECO:0000256" key="1">
    <source>
        <dbReference type="ARBA" id="ARBA00004651"/>
    </source>
</evidence>
<comment type="similarity">
    <text evidence="6">Belongs to the ABC-4 integral membrane protein family.</text>
</comment>
<dbReference type="PANTHER" id="PTHR46795:SF3">
    <property type="entry name" value="ABC TRANSPORTER PERMEASE"/>
    <property type="match status" value="1"/>
</dbReference>
<keyword evidence="2 6" id="KW-1003">Cell membrane</keyword>
<feature type="transmembrane region" description="Helical" evidence="6">
    <location>
        <begin position="236"/>
        <end position="262"/>
    </location>
</feature>
<comment type="subcellular location">
    <subcellularLocation>
        <location evidence="1 6">Cell membrane</location>
        <topology evidence="1 6">Multi-pass membrane protein</topology>
    </subcellularLocation>
</comment>
<evidence type="ECO:0000313" key="8">
    <source>
        <dbReference type="EMBL" id="MDQ0480843.1"/>
    </source>
</evidence>
<comment type="caution">
    <text evidence="8">The sequence shown here is derived from an EMBL/GenBank/DDBJ whole genome shotgun (WGS) entry which is preliminary data.</text>
</comment>
<dbReference type="InterPro" id="IPR003838">
    <property type="entry name" value="ABC3_permease_C"/>
</dbReference>
<name>A0ABU0JUR1_HATLI</name>